<proteinExistence type="predicted"/>
<evidence type="ECO:0000313" key="1">
    <source>
        <dbReference type="EMBL" id="KAL1569388.1"/>
    </source>
</evidence>
<keyword evidence="1" id="KW-0012">Acyltransferase</keyword>
<name>A0ABD1IND2_SALDI</name>
<dbReference type="EMBL" id="JBEAFC010000001">
    <property type="protein sequence ID" value="KAL1569388.1"/>
    <property type="molecule type" value="Genomic_DNA"/>
</dbReference>
<dbReference type="Proteomes" id="UP001567538">
    <property type="component" value="Unassembled WGS sequence"/>
</dbReference>
<comment type="caution">
    <text evidence="1">The sequence shown here is derived from an EMBL/GenBank/DDBJ whole genome shotgun (WGS) entry which is preliminary data.</text>
</comment>
<protein>
    <submittedName>
        <fullName evidence="1">RING-type E3 ubiquitin transferase</fullName>
        <ecNumber evidence="1">2.3.2.27</ecNumber>
    </submittedName>
</protein>
<dbReference type="EC" id="2.3.2.27" evidence="1"/>
<evidence type="ECO:0000313" key="2">
    <source>
        <dbReference type="Proteomes" id="UP001567538"/>
    </source>
</evidence>
<dbReference type="GO" id="GO:0061630">
    <property type="term" value="F:ubiquitin protein ligase activity"/>
    <property type="evidence" value="ECO:0007669"/>
    <property type="project" value="UniProtKB-EC"/>
</dbReference>
<reference evidence="1 2" key="1">
    <citation type="submission" date="2024-06" db="EMBL/GenBank/DDBJ databases">
        <title>A chromosome level genome sequence of Diviner's sage (Salvia divinorum).</title>
        <authorList>
            <person name="Ford S.A."/>
            <person name="Ro D.-K."/>
            <person name="Ness R.W."/>
            <person name="Phillips M.A."/>
        </authorList>
    </citation>
    <scope>NUCLEOTIDE SEQUENCE [LARGE SCALE GENOMIC DNA]</scope>
    <source>
        <strain evidence="1">SAF-2024a</strain>
        <tissue evidence="1">Leaf</tissue>
    </source>
</reference>
<gene>
    <name evidence="1" type="ORF">AAHA92_00872</name>
</gene>
<keyword evidence="2" id="KW-1185">Reference proteome</keyword>
<keyword evidence="1" id="KW-0808">Transferase</keyword>
<dbReference type="AlphaFoldDB" id="A0ABD1IND2"/>
<sequence length="91" mass="10446">MCMRQRRIQSPENSCVMTEKVIEASQLICSKGMKLAAEECAICLSKFAIGEQVRVLEKHSHGFQMQYIDDRAVPEFVLFMLAVKWRSLPPK</sequence>
<organism evidence="1 2">
    <name type="scientific">Salvia divinorum</name>
    <name type="common">Maria pastora</name>
    <name type="synonym">Diviner's sage</name>
    <dbReference type="NCBI Taxonomy" id="28513"/>
    <lineage>
        <taxon>Eukaryota</taxon>
        <taxon>Viridiplantae</taxon>
        <taxon>Streptophyta</taxon>
        <taxon>Embryophyta</taxon>
        <taxon>Tracheophyta</taxon>
        <taxon>Spermatophyta</taxon>
        <taxon>Magnoliopsida</taxon>
        <taxon>eudicotyledons</taxon>
        <taxon>Gunneridae</taxon>
        <taxon>Pentapetalae</taxon>
        <taxon>asterids</taxon>
        <taxon>lamiids</taxon>
        <taxon>Lamiales</taxon>
        <taxon>Lamiaceae</taxon>
        <taxon>Nepetoideae</taxon>
        <taxon>Mentheae</taxon>
        <taxon>Salviinae</taxon>
        <taxon>Salvia</taxon>
        <taxon>Salvia subgen. Calosphace</taxon>
    </lineage>
</organism>
<accession>A0ABD1IND2</accession>